<dbReference type="RefSeq" id="XP_033522318.1">
    <property type="nucleotide sequence ID" value="XM_033671589.1"/>
</dbReference>
<dbReference type="GeneID" id="54412021"/>
<accession>A0A6A6A7U0</accession>
<gene>
    <name evidence="2" type="ORF">P153DRAFT_397822</name>
</gene>
<feature type="region of interest" description="Disordered" evidence="1">
    <location>
        <begin position="1"/>
        <end position="117"/>
    </location>
</feature>
<dbReference type="EMBL" id="ML977509">
    <property type="protein sequence ID" value="KAF2127929.1"/>
    <property type="molecule type" value="Genomic_DNA"/>
</dbReference>
<feature type="region of interest" description="Disordered" evidence="1">
    <location>
        <begin position="294"/>
        <end position="320"/>
    </location>
</feature>
<feature type="compositionally biased region" description="Low complexity" evidence="1">
    <location>
        <begin position="139"/>
        <end position="149"/>
    </location>
</feature>
<evidence type="ECO:0000313" key="3">
    <source>
        <dbReference type="Proteomes" id="UP000799771"/>
    </source>
</evidence>
<feature type="compositionally biased region" description="Polar residues" evidence="1">
    <location>
        <begin position="294"/>
        <end position="311"/>
    </location>
</feature>
<protein>
    <submittedName>
        <fullName evidence="2">Uncharacterized protein</fullName>
    </submittedName>
</protein>
<feature type="compositionally biased region" description="Polar residues" evidence="1">
    <location>
        <begin position="72"/>
        <end position="94"/>
    </location>
</feature>
<reference evidence="2" key="1">
    <citation type="journal article" date="2020" name="Stud. Mycol.">
        <title>101 Dothideomycetes genomes: a test case for predicting lifestyles and emergence of pathogens.</title>
        <authorList>
            <person name="Haridas S."/>
            <person name="Albert R."/>
            <person name="Binder M."/>
            <person name="Bloem J."/>
            <person name="Labutti K."/>
            <person name="Salamov A."/>
            <person name="Andreopoulos B."/>
            <person name="Baker S."/>
            <person name="Barry K."/>
            <person name="Bills G."/>
            <person name="Bluhm B."/>
            <person name="Cannon C."/>
            <person name="Castanera R."/>
            <person name="Culley D."/>
            <person name="Daum C."/>
            <person name="Ezra D."/>
            <person name="Gonzalez J."/>
            <person name="Henrissat B."/>
            <person name="Kuo A."/>
            <person name="Liang C."/>
            <person name="Lipzen A."/>
            <person name="Lutzoni F."/>
            <person name="Magnuson J."/>
            <person name="Mondo S."/>
            <person name="Nolan M."/>
            <person name="Ohm R."/>
            <person name="Pangilinan J."/>
            <person name="Park H.-J."/>
            <person name="Ramirez L."/>
            <person name="Alfaro M."/>
            <person name="Sun H."/>
            <person name="Tritt A."/>
            <person name="Yoshinaga Y."/>
            <person name="Zwiers L.-H."/>
            <person name="Turgeon B."/>
            <person name="Goodwin S."/>
            <person name="Spatafora J."/>
            <person name="Crous P."/>
            <person name="Grigoriev I."/>
        </authorList>
    </citation>
    <scope>NUCLEOTIDE SEQUENCE</scope>
    <source>
        <strain evidence="2">CBS 119687</strain>
    </source>
</reference>
<keyword evidence="3" id="KW-1185">Reference proteome</keyword>
<feature type="compositionally biased region" description="Pro residues" evidence="1">
    <location>
        <begin position="1"/>
        <end position="11"/>
    </location>
</feature>
<dbReference type="AlphaFoldDB" id="A0A6A6A7U0"/>
<sequence length="473" mass="52940">MAEPPVPPPGQSSPHTARNYHAAHPSSNQTQSASHSRLNQPLQPNDSFMQPPSNSPRPPFRQNQFVPPRPSRSVSLQAQSLTNPLTQPSPNSSRPALPENSAFLNPAKRVREEENTHMELSVTERAKAFIKNRRAHIQASSPSPSTATSEGNVYQTRDRTADQDLRAHIIRALDIPSVNQRFATDHNRLSELGATEFPKSSEELQSEHEELIRRLQAAKGTLRSRGFGYVDATTQTELQQRPSYEDAATQTELNKQTESGTLLHDHPDFDFGPNFEDTTNTESEEELAPLLQQSEPINSTNPASLKSTSNRKPAIKKSKARKRLTSKDIVEFPMYIWIPDDETHQPIESLPDDVRKQLLEQFRSSWTKPPKRQVVYARMTRNPATHVDVCVLTNVITHGKKLFQGDEDSACDTCVGNSRTCVRIRKLASGEDDSNDSDNEYGLVFIPLPESARLASTWKEIGYWLTAEVDGLA</sequence>
<dbReference type="Proteomes" id="UP000799771">
    <property type="component" value="Unassembled WGS sequence"/>
</dbReference>
<feature type="compositionally biased region" description="Polar residues" evidence="1">
    <location>
        <begin position="25"/>
        <end position="52"/>
    </location>
</feature>
<name>A0A6A6A7U0_9PLEO</name>
<feature type="region of interest" description="Disordered" evidence="1">
    <location>
        <begin position="134"/>
        <end position="155"/>
    </location>
</feature>
<evidence type="ECO:0000313" key="2">
    <source>
        <dbReference type="EMBL" id="KAF2127929.1"/>
    </source>
</evidence>
<proteinExistence type="predicted"/>
<evidence type="ECO:0000256" key="1">
    <source>
        <dbReference type="SAM" id="MobiDB-lite"/>
    </source>
</evidence>
<organism evidence="2 3">
    <name type="scientific">Dothidotthia symphoricarpi CBS 119687</name>
    <dbReference type="NCBI Taxonomy" id="1392245"/>
    <lineage>
        <taxon>Eukaryota</taxon>
        <taxon>Fungi</taxon>
        <taxon>Dikarya</taxon>
        <taxon>Ascomycota</taxon>
        <taxon>Pezizomycotina</taxon>
        <taxon>Dothideomycetes</taxon>
        <taxon>Pleosporomycetidae</taxon>
        <taxon>Pleosporales</taxon>
        <taxon>Dothidotthiaceae</taxon>
        <taxon>Dothidotthia</taxon>
    </lineage>
</organism>